<reference evidence="2 3" key="1">
    <citation type="submission" date="2020-08" db="EMBL/GenBank/DDBJ databases">
        <title>Genomic Encyclopedia of Type Strains, Phase III (KMG-III): the genomes of soil and plant-associated and newly described type strains.</title>
        <authorList>
            <person name="Whitman W."/>
        </authorList>
    </citation>
    <scope>NUCLEOTIDE SEQUENCE [LARGE SCALE GENOMIC DNA]</scope>
    <source>
        <strain evidence="2 3">CECT 3265</strain>
    </source>
</reference>
<protein>
    <submittedName>
        <fullName evidence="2">GNAT superfamily N-acetyltransferase</fullName>
    </submittedName>
</protein>
<organism evidence="2 3">
    <name type="scientific">Streptomyces netropsis</name>
    <name type="common">Streptoverticillium netropsis</name>
    <dbReference type="NCBI Taxonomy" id="55404"/>
    <lineage>
        <taxon>Bacteria</taxon>
        <taxon>Bacillati</taxon>
        <taxon>Actinomycetota</taxon>
        <taxon>Actinomycetes</taxon>
        <taxon>Kitasatosporales</taxon>
        <taxon>Streptomycetaceae</taxon>
        <taxon>Streptomyces</taxon>
    </lineage>
</organism>
<name>A0A7W7PGD6_STRNE</name>
<dbReference type="RefSeq" id="WP_184734629.1">
    <property type="nucleotide sequence ID" value="NZ_BMRW01000009.1"/>
</dbReference>
<evidence type="ECO:0000259" key="1">
    <source>
        <dbReference type="Pfam" id="PF00583"/>
    </source>
</evidence>
<evidence type="ECO:0000313" key="2">
    <source>
        <dbReference type="EMBL" id="MBB4887630.1"/>
    </source>
</evidence>
<dbReference type="InterPro" id="IPR000182">
    <property type="entry name" value="GNAT_dom"/>
</dbReference>
<dbReference type="InterPro" id="IPR016181">
    <property type="entry name" value="Acyl_CoA_acyltransferase"/>
</dbReference>
<dbReference type="GO" id="GO:0016747">
    <property type="term" value="F:acyltransferase activity, transferring groups other than amino-acyl groups"/>
    <property type="evidence" value="ECO:0007669"/>
    <property type="project" value="InterPro"/>
</dbReference>
<dbReference type="SUPFAM" id="SSF55729">
    <property type="entry name" value="Acyl-CoA N-acyltransferases (Nat)"/>
    <property type="match status" value="1"/>
</dbReference>
<evidence type="ECO:0000313" key="3">
    <source>
        <dbReference type="Proteomes" id="UP000556436"/>
    </source>
</evidence>
<accession>A0A7W7PGD6</accession>
<gene>
    <name evidence="2" type="ORF">FHS38_003684</name>
</gene>
<comment type="caution">
    <text evidence="2">The sequence shown here is derived from an EMBL/GenBank/DDBJ whole genome shotgun (WGS) entry which is preliminary data.</text>
</comment>
<dbReference type="EMBL" id="JACHJG010000007">
    <property type="protein sequence ID" value="MBB4887630.1"/>
    <property type="molecule type" value="Genomic_DNA"/>
</dbReference>
<sequence>MGDVFLRRLSRWQADQYREQLADLHGSAYEDPPGEAFDGRARFIDRLAEHAALPGFDLVVADDGGPVGCAYGFPVTRDGVHWRGFVGPVPDELEELTAAGRVFAVAELMVLPRRRRLGIGKRLHDRLLSGTGATLAAGFLAPGAVAAQSACRAWGWQAVGRIRPPAPEPERWVFTRPLRR</sequence>
<dbReference type="Proteomes" id="UP000556436">
    <property type="component" value="Unassembled WGS sequence"/>
</dbReference>
<feature type="domain" description="N-acetyltransferase" evidence="1">
    <location>
        <begin position="39"/>
        <end position="128"/>
    </location>
</feature>
<keyword evidence="2" id="KW-0808">Transferase</keyword>
<dbReference type="Pfam" id="PF00583">
    <property type="entry name" value="Acetyltransf_1"/>
    <property type="match status" value="1"/>
</dbReference>
<keyword evidence="3" id="KW-1185">Reference proteome</keyword>
<dbReference type="Gene3D" id="3.40.630.30">
    <property type="match status" value="1"/>
</dbReference>
<proteinExistence type="predicted"/>
<dbReference type="AlphaFoldDB" id="A0A7W7PGD6"/>